<protein>
    <submittedName>
        <fullName evidence="2">Uncharacterized protein</fullName>
    </submittedName>
</protein>
<dbReference type="AlphaFoldDB" id="A0A9N9Q2G2"/>
<dbReference type="OrthoDB" id="10600695at2759"/>
<evidence type="ECO:0000313" key="3">
    <source>
        <dbReference type="Proteomes" id="UP000701801"/>
    </source>
</evidence>
<reference evidence="2" key="1">
    <citation type="submission" date="2021-07" db="EMBL/GenBank/DDBJ databases">
        <authorList>
            <person name="Durling M."/>
        </authorList>
    </citation>
    <scope>NUCLEOTIDE SEQUENCE</scope>
</reference>
<feature type="compositionally biased region" description="Polar residues" evidence="1">
    <location>
        <begin position="34"/>
        <end position="44"/>
    </location>
</feature>
<dbReference type="Proteomes" id="UP000701801">
    <property type="component" value="Unassembled WGS sequence"/>
</dbReference>
<keyword evidence="3" id="KW-1185">Reference proteome</keyword>
<evidence type="ECO:0000256" key="1">
    <source>
        <dbReference type="SAM" id="MobiDB-lite"/>
    </source>
</evidence>
<dbReference type="EMBL" id="CAJVRM010000207">
    <property type="protein sequence ID" value="CAG8977190.1"/>
    <property type="molecule type" value="Genomic_DNA"/>
</dbReference>
<name>A0A9N9Q2G2_9HELO</name>
<accession>A0A9N9Q2G2</accession>
<evidence type="ECO:0000313" key="2">
    <source>
        <dbReference type="EMBL" id="CAG8977190.1"/>
    </source>
</evidence>
<gene>
    <name evidence="2" type="ORF">HYALB_00006727</name>
</gene>
<proteinExistence type="predicted"/>
<organism evidence="2 3">
    <name type="scientific">Hymenoscyphus albidus</name>
    <dbReference type="NCBI Taxonomy" id="595503"/>
    <lineage>
        <taxon>Eukaryota</taxon>
        <taxon>Fungi</taxon>
        <taxon>Dikarya</taxon>
        <taxon>Ascomycota</taxon>
        <taxon>Pezizomycotina</taxon>
        <taxon>Leotiomycetes</taxon>
        <taxon>Helotiales</taxon>
        <taxon>Helotiaceae</taxon>
        <taxon>Hymenoscyphus</taxon>
    </lineage>
</organism>
<feature type="compositionally biased region" description="Basic and acidic residues" evidence="1">
    <location>
        <begin position="23"/>
        <end position="33"/>
    </location>
</feature>
<feature type="region of interest" description="Disordered" evidence="1">
    <location>
        <begin position="1"/>
        <end position="44"/>
    </location>
</feature>
<sequence length="62" mass="6920">MIGSWPLGRSEYLRGGETQGLTEGRHKAHEVETQTKISTTAQHSTLISHKETLNFYSDNSTT</sequence>
<comment type="caution">
    <text evidence="2">The sequence shown here is derived from an EMBL/GenBank/DDBJ whole genome shotgun (WGS) entry which is preliminary data.</text>
</comment>